<sequence length="136" mass="15864">MHHRTRFNLKNCIIFRNDEPFCRSGFIAPTQKEKHKMTTGFDHFITHRFSIFQPLRALKATGKRLSSAKKINTQFNLTICFIYKIKIKSKIAIYLASIMYSGPGSNNRAINKTFSSRFSQFLFEFIRHVHPAIAFS</sequence>
<proteinExistence type="predicted"/>
<gene>
    <name evidence="1" type="ORF">VA7868_01413</name>
</gene>
<protein>
    <submittedName>
        <fullName evidence="1">Uncharacterized protein</fullName>
    </submittedName>
</protein>
<dbReference type="STRING" id="1216006.VA7868_01413"/>
<dbReference type="EMBL" id="FQXZ01000014">
    <property type="protein sequence ID" value="SHI05525.1"/>
    <property type="molecule type" value="Genomic_DNA"/>
</dbReference>
<accession>A0A1M5Y0D8</accession>
<dbReference type="AlphaFoldDB" id="A0A1M5Y0D8"/>
<evidence type="ECO:0000313" key="1">
    <source>
        <dbReference type="EMBL" id="SHI05525.1"/>
    </source>
</evidence>
<keyword evidence="2" id="KW-1185">Reference proteome</keyword>
<organism evidence="1 2">
    <name type="scientific">Vibrio aerogenes CECT 7868</name>
    <dbReference type="NCBI Taxonomy" id="1216006"/>
    <lineage>
        <taxon>Bacteria</taxon>
        <taxon>Pseudomonadati</taxon>
        <taxon>Pseudomonadota</taxon>
        <taxon>Gammaproteobacteria</taxon>
        <taxon>Vibrionales</taxon>
        <taxon>Vibrionaceae</taxon>
        <taxon>Vibrio</taxon>
    </lineage>
</organism>
<evidence type="ECO:0000313" key="2">
    <source>
        <dbReference type="Proteomes" id="UP000184608"/>
    </source>
</evidence>
<reference evidence="1 2" key="1">
    <citation type="submission" date="2016-11" db="EMBL/GenBank/DDBJ databases">
        <authorList>
            <person name="Jaros S."/>
            <person name="Januszkiewicz K."/>
            <person name="Wedrychowicz H."/>
        </authorList>
    </citation>
    <scope>NUCLEOTIDE SEQUENCE [LARGE SCALE GENOMIC DNA]</scope>
    <source>
        <strain evidence="1 2">CECT 7868</strain>
    </source>
</reference>
<dbReference type="Proteomes" id="UP000184608">
    <property type="component" value="Unassembled WGS sequence"/>
</dbReference>
<name>A0A1M5Y0D8_9VIBR</name>